<name>K1J710_9GAMM</name>
<proteinExistence type="predicted"/>
<evidence type="ECO:0000313" key="2">
    <source>
        <dbReference type="Proteomes" id="UP000005149"/>
    </source>
</evidence>
<sequence>MKVTATCNGFGLLMVNTPVFDQIAKEARP</sequence>
<dbReference type="HOGENOM" id="CLU_3408486_0_0_6"/>
<dbReference type="AlphaFoldDB" id="K1J710"/>
<dbReference type="EMBL" id="AGWR01000036">
    <property type="protein sequence ID" value="EKB26201.1"/>
    <property type="molecule type" value="Genomic_DNA"/>
</dbReference>
<comment type="caution">
    <text evidence="1">The sequence shown here is derived from an EMBL/GenBank/DDBJ whole genome shotgun (WGS) entry which is preliminary data.</text>
</comment>
<protein>
    <submittedName>
        <fullName evidence="1">Uncharacterized protein</fullName>
    </submittedName>
</protein>
<reference evidence="1 2" key="1">
    <citation type="submission" date="2012-06" db="EMBL/GenBank/DDBJ databases">
        <title>The Genome Sequence of Aeromonas hydrophila SSU.</title>
        <authorList>
            <consortium name="The Broad Institute Genome Sequencing Platform"/>
            <person name="Earl A."/>
            <person name="Ward D."/>
            <person name="Feldgarden M."/>
            <person name="Gevers D."/>
            <person name="Chopra A."/>
            <person name="Walker B."/>
            <person name="Young S.K."/>
            <person name="Zeng Q."/>
            <person name="Gargeya S."/>
            <person name="Fitzgerald M."/>
            <person name="Haas B."/>
            <person name="Abouelleil A."/>
            <person name="Alvarado L."/>
            <person name="Arachchi H.M."/>
            <person name="Berlin A.M."/>
            <person name="Chapman S.B."/>
            <person name="Goldberg J."/>
            <person name="Griggs A."/>
            <person name="Gujja S."/>
            <person name="Hansen M."/>
            <person name="Howarth C."/>
            <person name="Imamovic A."/>
            <person name="Larimer J."/>
            <person name="McCowan C."/>
            <person name="Montmayeur A."/>
            <person name="Murphy C."/>
            <person name="Neiman D."/>
            <person name="Pearson M."/>
            <person name="Priest M."/>
            <person name="Roberts A."/>
            <person name="Saif S."/>
            <person name="Shea T."/>
            <person name="Sisk P."/>
            <person name="Sykes S."/>
            <person name="Wortman J."/>
            <person name="Nusbaum C."/>
            <person name="Birren B."/>
        </authorList>
    </citation>
    <scope>NUCLEOTIDE SEQUENCE [LARGE SCALE GENOMIC DNA]</scope>
    <source>
        <strain evidence="1 2">SSU</strain>
    </source>
</reference>
<keyword evidence="2" id="KW-1185">Reference proteome</keyword>
<dbReference type="Proteomes" id="UP000005149">
    <property type="component" value="Unassembled WGS sequence"/>
</dbReference>
<accession>K1J710</accession>
<evidence type="ECO:0000313" key="1">
    <source>
        <dbReference type="EMBL" id="EKB26201.1"/>
    </source>
</evidence>
<organism evidence="1 2">
    <name type="scientific">Aeromonas dhakensis</name>
    <dbReference type="NCBI Taxonomy" id="196024"/>
    <lineage>
        <taxon>Bacteria</taxon>
        <taxon>Pseudomonadati</taxon>
        <taxon>Pseudomonadota</taxon>
        <taxon>Gammaproteobacteria</taxon>
        <taxon>Aeromonadales</taxon>
        <taxon>Aeromonadaceae</taxon>
        <taxon>Aeromonas</taxon>
    </lineage>
</organism>
<gene>
    <name evidence="1" type="ORF">HMPREF1171_03715</name>
</gene>